<sequence length="150" mass="18006">MGFVNQIWIPRIWFEAHSDYHGSSIEEQIMEFFEAMWIRTGVNIVNGLERCELDPDDYRLPRLEFYSYDTPLTTGWQSYVKIKGGKFKIQPAKIFGCHKFNYIENSVLHRRHDITLLMMRELPPPEEEDMDHPMDYWKWLTGMAIVRYPI</sequence>
<dbReference type="AlphaFoldDB" id="A0AA38C1D1"/>
<name>A0AA38C1D1_TAXCH</name>
<feature type="non-terminal residue" evidence="1">
    <location>
        <position position="150"/>
    </location>
</feature>
<dbReference type="Proteomes" id="UP000824469">
    <property type="component" value="Unassembled WGS sequence"/>
</dbReference>
<evidence type="ECO:0000313" key="2">
    <source>
        <dbReference type="Proteomes" id="UP000824469"/>
    </source>
</evidence>
<organism evidence="1 2">
    <name type="scientific">Taxus chinensis</name>
    <name type="common">Chinese yew</name>
    <name type="synonym">Taxus wallichiana var. chinensis</name>
    <dbReference type="NCBI Taxonomy" id="29808"/>
    <lineage>
        <taxon>Eukaryota</taxon>
        <taxon>Viridiplantae</taxon>
        <taxon>Streptophyta</taxon>
        <taxon>Embryophyta</taxon>
        <taxon>Tracheophyta</taxon>
        <taxon>Spermatophyta</taxon>
        <taxon>Pinopsida</taxon>
        <taxon>Pinidae</taxon>
        <taxon>Conifers II</taxon>
        <taxon>Cupressales</taxon>
        <taxon>Taxaceae</taxon>
        <taxon>Taxus</taxon>
    </lineage>
</organism>
<gene>
    <name evidence="1" type="ORF">KI387_042567</name>
</gene>
<keyword evidence="2" id="KW-1185">Reference proteome</keyword>
<comment type="caution">
    <text evidence="1">The sequence shown here is derived from an EMBL/GenBank/DDBJ whole genome shotgun (WGS) entry which is preliminary data.</text>
</comment>
<evidence type="ECO:0000313" key="1">
    <source>
        <dbReference type="EMBL" id="KAH9292250.1"/>
    </source>
</evidence>
<dbReference type="EMBL" id="JAHRHJ020003210">
    <property type="protein sequence ID" value="KAH9292250.1"/>
    <property type="molecule type" value="Genomic_DNA"/>
</dbReference>
<accession>A0AA38C1D1</accession>
<protein>
    <submittedName>
        <fullName evidence="1">Uncharacterized protein</fullName>
    </submittedName>
</protein>
<proteinExistence type="predicted"/>
<reference evidence="1 2" key="1">
    <citation type="journal article" date="2021" name="Nat. Plants">
        <title>The Taxus genome provides insights into paclitaxel biosynthesis.</title>
        <authorList>
            <person name="Xiong X."/>
            <person name="Gou J."/>
            <person name="Liao Q."/>
            <person name="Li Y."/>
            <person name="Zhou Q."/>
            <person name="Bi G."/>
            <person name="Li C."/>
            <person name="Du R."/>
            <person name="Wang X."/>
            <person name="Sun T."/>
            <person name="Guo L."/>
            <person name="Liang H."/>
            <person name="Lu P."/>
            <person name="Wu Y."/>
            <person name="Zhang Z."/>
            <person name="Ro D.K."/>
            <person name="Shang Y."/>
            <person name="Huang S."/>
            <person name="Yan J."/>
        </authorList>
    </citation>
    <scope>NUCLEOTIDE SEQUENCE [LARGE SCALE GENOMIC DNA]</scope>
    <source>
        <strain evidence="1">Ta-2019</strain>
    </source>
</reference>